<dbReference type="Proteomes" id="UP000186513">
    <property type="component" value="Unassembled WGS sequence"/>
</dbReference>
<organism evidence="1 2">
    <name type="scientific">Chitinimonas taiwanensis DSM 18899</name>
    <dbReference type="NCBI Taxonomy" id="1121279"/>
    <lineage>
        <taxon>Bacteria</taxon>
        <taxon>Pseudomonadati</taxon>
        <taxon>Pseudomonadota</taxon>
        <taxon>Betaproteobacteria</taxon>
        <taxon>Neisseriales</taxon>
        <taxon>Chitinibacteraceae</taxon>
        <taxon>Chitinimonas</taxon>
    </lineage>
</organism>
<keyword evidence="2" id="KW-1185">Reference proteome</keyword>
<proteinExistence type="predicted"/>
<dbReference type="RefSeq" id="WP_072428999.1">
    <property type="nucleotide sequence ID" value="NZ_FPKR01000009.1"/>
</dbReference>
<evidence type="ECO:0000313" key="1">
    <source>
        <dbReference type="EMBL" id="SFZ77570.1"/>
    </source>
</evidence>
<gene>
    <name evidence="1" type="ORF">SAMN02745887_02496</name>
</gene>
<accession>A0A1K2HMU6</accession>
<sequence>MPTPTTLNGFWSEEVARQQASLAAARLQQIQTQTEEQAALAAFAASASALQAAKDKVEACRKQLAAIALPADSAPVLAQMRAALIAARQAAASHVRNAAAQRRLAEQRQAQAVGVTAAEQALAAAQQEKQAAEAASAVRQPWLAGALGGLKTNAQAALTDLETAARAKVEADLPSHANDARSLLKQARLRAALAATAQTGQAELAAGVQDASADWQEASGRKADKLARLAASFALAVAALGRFAQSQPSIDQARASLQALASLAGSALSAAQQAELFDPAQLAAREAALEKLAACDDKRRLRDAAENAYQAGLFSARFAAPDSSEADLQALPPLKPLFDARNTAQGQLDSAETALAAVAGVLESWFAAVPEPVWERLEQLDAALATLKAIKDSNITDLKAAVSNGEKALAEALDAASLERRQLAVLHDALARREAEARAGMDLLSGRQRAALRFIAPV</sequence>
<dbReference type="AlphaFoldDB" id="A0A1K2HMU6"/>
<dbReference type="STRING" id="1121279.SAMN02745887_02496"/>
<name>A0A1K2HMU6_9NEIS</name>
<reference evidence="1 2" key="1">
    <citation type="submission" date="2016-11" db="EMBL/GenBank/DDBJ databases">
        <authorList>
            <person name="Jaros S."/>
            <person name="Januszkiewicz K."/>
            <person name="Wedrychowicz H."/>
        </authorList>
    </citation>
    <scope>NUCLEOTIDE SEQUENCE [LARGE SCALE GENOMIC DNA]</scope>
    <source>
        <strain evidence="1 2">DSM 18899</strain>
    </source>
</reference>
<dbReference type="OrthoDB" id="9939416at2"/>
<evidence type="ECO:0000313" key="2">
    <source>
        <dbReference type="Proteomes" id="UP000186513"/>
    </source>
</evidence>
<dbReference type="EMBL" id="FPKR01000009">
    <property type="protein sequence ID" value="SFZ77570.1"/>
    <property type="molecule type" value="Genomic_DNA"/>
</dbReference>
<protein>
    <submittedName>
        <fullName evidence="1">Uncharacterized protein</fullName>
    </submittedName>
</protein>